<reference evidence="2 3" key="2">
    <citation type="submission" date="2020-02" db="EMBL/GenBank/DDBJ databases">
        <title>The new genus of Enterobacteriales.</title>
        <authorList>
            <person name="Kim I.S."/>
        </authorList>
    </citation>
    <scope>NUCLEOTIDE SEQUENCE [LARGE SCALE GENOMIC DNA]</scope>
    <source>
        <strain evidence="2 3">SAP-6</strain>
    </source>
</reference>
<dbReference type="Gene3D" id="3.40.50.620">
    <property type="entry name" value="HUPs"/>
    <property type="match status" value="1"/>
</dbReference>
<dbReference type="InterPro" id="IPR002500">
    <property type="entry name" value="PAPS_reduct_dom"/>
</dbReference>
<dbReference type="AlphaFoldDB" id="A0A845SLD7"/>
<name>A0A845SLD7_9GAMM</name>
<dbReference type="Pfam" id="PF11922">
    <property type="entry name" value="DUF3440"/>
    <property type="match status" value="2"/>
</dbReference>
<keyword evidence="3" id="KW-1185">Reference proteome</keyword>
<dbReference type="InterPro" id="IPR014729">
    <property type="entry name" value="Rossmann-like_a/b/a_fold"/>
</dbReference>
<dbReference type="EMBL" id="WUBS01000041">
    <property type="protein sequence ID" value="NDL66103.1"/>
    <property type="molecule type" value="Genomic_DNA"/>
</dbReference>
<dbReference type="Proteomes" id="UP000461443">
    <property type="component" value="Unassembled WGS sequence"/>
</dbReference>
<dbReference type="PANTHER" id="PTHR30083:SF0">
    <property type="entry name" value="3'-PHOSPHOADENOSINE 5'-PHOSPHOSULFATE SULFOTRANSFERASE (PAPS REDUCTASE)_FAD SYNTHETASE"/>
    <property type="match status" value="1"/>
</dbReference>
<dbReference type="SUPFAM" id="SSF52402">
    <property type="entry name" value="Adenine nucleotide alpha hydrolases-like"/>
    <property type="match status" value="1"/>
</dbReference>
<dbReference type="GO" id="GO:0003824">
    <property type="term" value="F:catalytic activity"/>
    <property type="evidence" value="ECO:0007669"/>
    <property type="project" value="InterPro"/>
</dbReference>
<sequence length="377" mass="44536">TYAMCWRLSRIIPSIRSKISCRGTSKSLLNKRQYGPELTLTFTLTINHVQRMKALYDDCIDHFYWVALPMTTVNGVSQYQPEWVAWQPDTDWVRQPPSDAITDPAFFPFYRQAMTFEEFVPAFASWFAQKKSAAILIGIRTDESLNRFAAISSYSKLRYADDKPWTTASLEGFVYNAYPIYDWKVNDIWLFFAKFRRIYNPLYDLMYQAGVPLSSMRICEPFGPEQRKGLWLYHVLEAETWEKACRRVAGAHSGALYANQTGNFYGNRKITKPAHHSWKSYTLFLLDSMPLKTAEHYRNKIAIYLKWYQGRGFPVDIPDEQDKDLGARDIPSWRRICKTLIRNDFWCHTLSFSPNKAHHYEKYLHRMQEKRKEWRIL</sequence>
<comment type="caution">
    <text evidence="2">The sequence shown here is derived from an EMBL/GenBank/DDBJ whole genome shotgun (WGS) entry which is preliminary data.</text>
</comment>
<dbReference type="PANTHER" id="PTHR30083">
    <property type="entry name" value="TRANSCRIPTIONAL REGULATOR-RELATED"/>
    <property type="match status" value="1"/>
</dbReference>
<protein>
    <submittedName>
        <fullName evidence="2">DUF3440 domain-containing protein</fullName>
    </submittedName>
</protein>
<organism evidence="2 3">
    <name type="scientific">Acerihabitans arboris</name>
    <dbReference type="NCBI Taxonomy" id="2691583"/>
    <lineage>
        <taxon>Bacteria</taxon>
        <taxon>Pseudomonadati</taxon>
        <taxon>Pseudomonadota</taxon>
        <taxon>Gammaproteobacteria</taxon>
        <taxon>Enterobacterales</taxon>
        <taxon>Pectobacteriaceae</taxon>
        <taxon>Acerihabitans</taxon>
    </lineage>
</organism>
<feature type="domain" description="Phosphoadenosine phosphosulphate reductase" evidence="1">
    <location>
        <begin position="131"/>
        <end position="208"/>
    </location>
</feature>
<reference evidence="2 3" key="1">
    <citation type="submission" date="2019-12" db="EMBL/GenBank/DDBJ databases">
        <authorList>
            <person name="Lee S.D."/>
        </authorList>
    </citation>
    <scope>NUCLEOTIDE SEQUENCE [LARGE SCALE GENOMIC DNA]</scope>
    <source>
        <strain evidence="2 3">SAP-6</strain>
    </source>
</reference>
<evidence type="ECO:0000313" key="2">
    <source>
        <dbReference type="EMBL" id="NDL66103.1"/>
    </source>
</evidence>
<proteinExistence type="predicted"/>
<accession>A0A845SLD7</accession>
<evidence type="ECO:0000259" key="1">
    <source>
        <dbReference type="Pfam" id="PF01507"/>
    </source>
</evidence>
<dbReference type="InterPro" id="IPR021845">
    <property type="entry name" value="DUF3440"/>
</dbReference>
<evidence type="ECO:0000313" key="3">
    <source>
        <dbReference type="Proteomes" id="UP000461443"/>
    </source>
</evidence>
<dbReference type="GO" id="GO:0071453">
    <property type="term" value="P:cellular response to oxygen levels"/>
    <property type="evidence" value="ECO:0007669"/>
    <property type="project" value="TreeGrafter"/>
</dbReference>
<gene>
    <name evidence="2" type="ORF">GRH90_25690</name>
</gene>
<dbReference type="Pfam" id="PF01507">
    <property type="entry name" value="PAPS_reduct"/>
    <property type="match status" value="1"/>
</dbReference>
<feature type="non-terminal residue" evidence="2">
    <location>
        <position position="1"/>
    </location>
</feature>